<dbReference type="EMBL" id="LDOV01000041">
    <property type="protein sequence ID" value="KLU98876.1"/>
    <property type="molecule type" value="Genomic_DNA"/>
</dbReference>
<name>A0A0J1JBA0_9GAMM</name>
<dbReference type="PANTHER" id="PTHR30250:SF26">
    <property type="entry name" value="PSMA PROTEIN"/>
    <property type="match status" value="1"/>
</dbReference>
<keyword evidence="8" id="KW-1185">Reference proteome</keyword>
<dbReference type="PATRIC" id="fig|754436.4.peg.4262"/>
<feature type="transmembrane region" description="Helical" evidence="6">
    <location>
        <begin position="117"/>
        <end position="138"/>
    </location>
</feature>
<feature type="transmembrane region" description="Helical" evidence="6">
    <location>
        <begin position="369"/>
        <end position="388"/>
    </location>
</feature>
<accession>A0A0J1JBA0</accession>
<evidence type="ECO:0000256" key="6">
    <source>
        <dbReference type="SAM" id="Phobius"/>
    </source>
</evidence>
<evidence type="ECO:0000256" key="2">
    <source>
        <dbReference type="ARBA" id="ARBA00022475"/>
    </source>
</evidence>
<dbReference type="OrthoDB" id="8609648at2"/>
<evidence type="ECO:0008006" key="9">
    <source>
        <dbReference type="Google" id="ProtNLM"/>
    </source>
</evidence>
<evidence type="ECO:0000256" key="3">
    <source>
        <dbReference type="ARBA" id="ARBA00022692"/>
    </source>
</evidence>
<evidence type="ECO:0000313" key="7">
    <source>
        <dbReference type="EMBL" id="KLU98876.1"/>
    </source>
</evidence>
<feature type="transmembrane region" description="Helical" evidence="6">
    <location>
        <begin position="461"/>
        <end position="483"/>
    </location>
</feature>
<feature type="transmembrane region" description="Helical" evidence="6">
    <location>
        <begin position="428"/>
        <end position="449"/>
    </location>
</feature>
<dbReference type="GO" id="GO:0005886">
    <property type="term" value="C:plasma membrane"/>
    <property type="evidence" value="ECO:0007669"/>
    <property type="project" value="UniProtKB-SubCell"/>
</dbReference>
<proteinExistence type="predicted"/>
<dbReference type="Proteomes" id="UP000036426">
    <property type="component" value="Unassembled WGS sequence"/>
</dbReference>
<dbReference type="PANTHER" id="PTHR30250">
    <property type="entry name" value="PST FAMILY PREDICTED COLANIC ACID TRANSPORTER"/>
    <property type="match status" value="1"/>
</dbReference>
<feature type="transmembrane region" description="Helical" evidence="6">
    <location>
        <begin position="89"/>
        <end position="111"/>
    </location>
</feature>
<keyword evidence="4 6" id="KW-1133">Transmembrane helix</keyword>
<evidence type="ECO:0000256" key="5">
    <source>
        <dbReference type="ARBA" id="ARBA00023136"/>
    </source>
</evidence>
<keyword evidence="5 6" id="KW-0472">Membrane</keyword>
<keyword evidence="2" id="KW-1003">Cell membrane</keyword>
<feature type="transmembrane region" description="Helical" evidence="6">
    <location>
        <begin position="150"/>
        <end position="172"/>
    </location>
</feature>
<evidence type="ECO:0000256" key="1">
    <source>
        <dbReference type="ARBA" id="ARBA00004651"/>
    </source>
</evidence>
<evidence type="ECO:0000256" key="4">
    <source>
        <dbReference type="ARBA" id="ARBA00022989"/>
    </source>
</evidence>
<organism evidence="7 8">
    <name type="scientific">Photobacterium aphoticum</name>
    <dbReference type="NCBI Taxonomy" id="754436"/>
    <lineage>
        <taxon>Bacteria</taxon>
        <taxon>Pseudomonadati</taxon>
        <taxon>Pseudomonadota</taxon>
        <taxon>Gammaproteobacteria</taxon>
        <taxon>Vibrionales</taxon>
        <taxon>Vibrionaceae</taxon>
        <taxon>Photobacterium</taxon>
    </lineage>
</organism>
<feature type="transmembrane region" description="Helical" evidence="6">
    <location>
        <begin position="9"/>
        <end position="30"/>
    </location>
</feature>
<feature type="transmembrane region" description="Helical" evidence="6">
    <location>
        <begin position="178"/>
        <end position="196"/>
    </location>
</feature>
<reference evidence="7 8" key="1">
    <citation type="submission" date="2015-05" db="EMBL/GenBank/DDBJ databases">
        <title>Photobacterium galathea sp. nov.</title>
        <authorList>
            <person name="Machado H."/>
            <person name="Gram L."/>
        </authorList>
    </citation>
    <scope>NUCLEOTIDE SEQUENCE [LARGE SCALE GENOMIC DNA]</scope>
    <source>
        <strain evidence="7 8">DSM 25995</strain>
    </source>
</reference>
<protein>
    <recommendedName>
        <fullName evidence="9">Polysaccharide biosynthesis protein</fullName>
    </recommendedName>
</protein>
<comment type="caution">
    <text evidence="7">The sequence shown here is derived from an EMBL/GenBank/DDBJ whole genome shotgun (WGS) entry which is preliminary data.</text>
</comment>
<evidence type="ECO:0000313" key="8">
    <source>
        <dbReference type="Proteomes" id="UP000036426"/>
    </source>
</evidence>
<dbReference type="InterPro" id="IPR050833">
    <property type="entry name" value="Poly_Biosynth_Transport"/>
</dbReference>
<feature type="transmembrane region" description="Helical" evidence="6">
    <location>
        <begin position="329"/>
        <end position="348"/>
    </location>
</feature>
<dbReference type="AlphaFoldDB" id="A0A0J1JBA0"/>
<keyword evidence="3 6" id="KW-0812">Transmembrane</keyword>
<feature type="transmembrane region" description="Helical" evidence="6">
    <location>
        <begin position="50"/>
        <end position="68"/>
    </location>
</feature>
<sequence length="501" mass="57981">MKENISRNIIFTLFVTVVTTFLSFLINRYLLFNIGDSELGLFRLLSQLVFYLSLLDLGISTSATVAYYKPLIKRDYNEISKIYHTIDMFYRNVSIITLVLGVLAIPFLFYLVEFKSYLLLSIYWMIFVSNAVITFLLNKYIILYLADQKVFFVKSVTGIALIIEKAVQIILIIKFQSFLFFLCASFISNIIKFAFFKRRIDKHYEITENSNDYDGKIKADASQMFFHKLSHIIQYNTDNILIAKYISLTAVASYSSYMMLSSLVITVVSIFHSVVDPIVGQLVIIQNNKKNYELWIVFAKFSFWVAGVVSLGFYYFATPFIINWLNDKMVLGKVIVILILVNLFFDVIKWPTELIKYKYAYYKDIYNPIIEVFINLVVSIALVGHYGIAGVVVGTVIVNVIFNMVIKPVIIFKYCLKIPIIKYVEKVSFMLFEMFIIIGISHFVMSFIFDNDKASDSWGEIITSVLAFFVIYIGVFLSVVSLTNSKFYVLKLRDFIVERKI</sequence>
<dbReference type="RefSeq" id="WP_047876259.1">
    <property type="nucleotide sequence ID" value="NZ_BMYC01000002.1"/>
</dbReference>
<comment type="subcellular location">
    <subcellularLocation>
        <location evidence="1">Cell membrane</location>
        <topology evidence="1">Multi-pass membrane protein</topology>
    </subcellularLocation>
</comment>
<feature type="transmembrane region" description="Helical" evidence="6">
    <location>
        <begin position="263"/>
        <end position="285"/>
    </location>
</feature>
<gene>
    <name evidence="7" type="ORF">ABT58_20240</name>
</gene>
<feature type="transmembrane region" description="Helical" evidence="6">
    <location>
        <begin position="297"/>
        <end position="317"/>
    </location>
</feature>